<proteinExistence type="predicted"/>
<reference evidence="2 3" key="1">
    <citation type="submission" date="2012-08" db="EMBL/GenBank/DDBJ databases">
        <title>Whole genome shotgun sequence of Gordonia namibiensis NBRC 108229.</title>
        <authorList>
            <person name="Isaki-Nakamura S."/>
            <person name="Hosoyama A."/>
            <person name="Tsuchikane K."/>
            <person name="Katsumata H."/>
            <person name="Baba S."/>
            <person name="Yamazaki S."/>
            <person name="Fujita N."/>
        </authorList>
    </citation>
    <scope>NUCLEOTIDE SEQUENCE [LARGE SCALE GENOMIC DNA]</scope>
    <source>
        <strain evidence="2 3">NBRC 108229</strain>
    </source>
</reference>
<comment type="caution">
    <text evidence="2">The sequence shown here is derived from an EMBL/GenBank/DDBJ whole genome shotgun (WGS) entry which is preliminary data.</text>
</comment>
<organism evidence="2 3">
    <name type="scientific">Gordonia namibiensis NBRC 108229</name>
    <dbReference type="NCBI Taxonomy" id="1208314"/>
    <lineage>
        <taxon>Bacteria</taxon>
        <taxon>Bacillati</taxon>
        <taxon>Actinomycetota</taxon>
        <taxon>Actinomycetes</taxon>
        <taxon>Mycobacteriales</taxon>
        <taxon>Gordoniaceae</taxon>
        <taxon>Gordonia</taxon>
    </lineage>
</organism>
<feature type="compositionally biased region" description="Pro residues" evidence="1">
    <location>
        <begin position="1"/>
        <end position="11"/>
    </location>
</feature>
<accession>K6XC53</accession>
<name>K6XC53_9ACTN</name>
<keyword evidence="3" id="KW-1185">Reference proteome</keyword>
<gene>
    <name evidence="2" type="ORF">GONAM_37_00560</name>
</gene>
<sequence length="81" mass="9079">LNAEPGAPPNPERINRRPDIPRRFAEHLQQVRTEIHGPDTESDDQPRLQMREVIDLRNASDAEATLASLLLAAAYPRLTSV</sequence>
<dbReference type="EMBL" id="BAHE01000037">
    <property type="protein sequence ID" value="GAC01958.1"/>
    <property type="molecule type" value="Genomic_DNA"/>
</dbReference>
<evidence type="ECO:0000313" key="3">
    <source>
        <dbReference type="Proteomes" id="UP000035058"/>
    </source>
</evidence>
<feature type="region of interest" description="Disordered" evidence="1">
    <location>
        <begin position="1"/>
        <end position="21"/>
    </location>
</feature>
<evidence type="ECO:0000313" key="2">
    <source>
        <dbReference type="EMBL" id="GAC01958.1"/>
    </source>
</evidence>
<feature type="non-terminal residue" evidence="2">
    <location>
        <position position="1"/>
    </location>
</feature>
<dbReference type="Proteomes" id="UP000035058">
    <property type="component" value="Unassembled WGS sequence"/>
</dbReference>
<protein>
    <submittedName>
        <fullName evidence="2">Uncharacterized protein</fullName>
    </submittedName>
</protein>
<evidence type="ECO:0000256" key="1">
    <source>
        <dbReference type="SAM" id="MobiDB-lite"/>
    </source>
</evidence>
<dbReference type="AlphaFoldDB" id="K6XC53"/>